<reference evidence="4 5" key="1">
    <citation type="submission" date="2016-10" db="EMBL/GenBank/DDBJ databases">
        <authorList>
            <person name="de Groot N.N."/>
        </authorList>
    </citation>
    <scope>NUCLEOTIDE SEQUENCE [LARGE SCALE GENOMIC DNA]</scope>
    <source>
        <strain evidence="4 5">D31d</strain>
    </source>
</reference>
<dbReference type="FunFam" id="2.60.40.1120:FF:000003">
    <property type="entry name" value="Outer membrane protein Omp121"/>
    <property type="match status" value="1"/>
</dbReference>
<dbReference type="Gene3D" id="2.170.130.10">
    <property type="entry name" value="TonB-dependent receptor, plug domain"/>
    <property type="match status" value="1"/>
</dbReference>
<dbReference type="Pfam" id="PF13715">
    <property type="entry name" value="CarbopepD_reg_2"/>
    <property type="match status" value="1"/>
</dbReference>
<proteinExistence type="inferred from homology"/>
<dbReference type="InterPro" id="IPR023996">
    <property type="entry name" value="TonB-dep_OMP_SusC/RagA"/>
</dbReference>
<keyword evidence="1" id="KW-0998">Cell outer membrane</keyword>
<dbReference type="InterPro" id="IPR012910">
    <property type="entry name" value="Plug_dom"/>
</dbReference>
<dbReference type="OrthoDB" id="9768177at2"/>
<dbReference type="NCBIfam" id="TIGR04056">
    <property type="entry name" value="OMP_RagA_SusC"/>
    <property type="match status" value="1"/>
</dbReference>
<dbReference type="InterPro" id="IPR008969">
    <property type="entry name" value="CarboxyPept-like_regulatory"/>
</dbReference>
<keyword evidence="2" id="KW-0732">Signal</keyword>
<gene>
    <name evidence="4" type="ORF">SAMN05216462_0201</name>
</gene>
<feature type="chain" id="PRO_5010267330" evidence="2">
    <location>
        <begin position="27"/>
        <end position="1044"/>
    </location>
</feature>
<keyword evidence="1" id="KW-0812">Transmembrane</keyword>
<dbReference type="FunFam" id="2.170.130.10:FF:000003">
    <property type="entry name" value="SusC/RagA family TonB-linked outer membrane protein"/>
    <property type="match status" value="1"/>
</dbReference>
<dbReference type="Proteomes" id="UP000182257">
    <property type="component" value="Unassembled WGS sequence"/>
</dbReference>
<dbReference type="AlphaFoldDB" id="A0A1H3XI60"/>
<dbReference type="NCBIfam" id="TIGR04057">
    <property type="entry name" value="SusC_RagA_signa"/>
    <property type="match status" value="1"/>
</dbReference>
<comment type="subcellular location">
    <subcellularLocation>
        <location evidence="1">Cell outer membrane</location>
        <topology evidence="1">Multi-pass membrane protein</topology>
    </subcellularLocation>
</comment>
<feature type="signal peptide" evidence="2">
    <location>
        <begin position="1"/>
        <end position="26"/>
    </location>
</feature>
<feature type="domain" description="TonB-dependent receptor plug" evidence="3">
    <location>
        <begin position="122"/>
        <end position="228"/>
    </location>
</feature>
<dbReference type="SUPFAM" id="SSF56935">
    <property type="entry name" value="Porins"/>
    <property type="match status" value="1"/>
</dbReference>
<dbReference type="SUPFAM" id="SSF49464">
    <property type="entry name" value="Carboxypeptidase regulatory domain-like"/>
    <property type="match status" value="1"/>
</dbReference>
<dbReference type="PROSITE" id="PS52016">
    <property type="entry name" value="TONB_DEPENDENT_REC_3"/>
    <property type="match status" value="1"/>
</dbReference>
<keyword evidence="1" id="KW-1134">Transmembrane beta strand</keyword>
<comment type="similarity">
    <text evidence="1">Belongs to the TonB-dependent receptor family.</text>
</comment>
<dbReference type="InterPro" id="IPR037066">
    <property type="entry name" value="Plug_dom_sf"/>
</dbReference>
<dbReference type="EMBL" id="FNRF01000001">
    <property type="protein sequence ID" value="SDZ98324.1"/>
    <property type="molecule type" value="Genomic_DNA"/>
</dbReference>
<dbReference type="Gene3D" id="2.60.40.1120">
    <property type="entry name" value="Carboxypeptidase-like, regulatory domain"/>
    <property type="match status" value="1"/>
</dbReference>
<dbReference type="InterPro" id="IPR039426">
    <property type="entry name" value="TonB-dep_rcpt-like"/>
</dbReference>
<organism evidence="4 5">
    <name type="scientific">Xylanibacter ruminicola</name>
    <name type="common">Prevotella ruminicola</name>
    <dbReference type="NCBI Taxonomy" id="839"/>
    <lineage>
        <taxon>Bacteria</taxon>
        <taxon>Pseudomonadati</taxon>
        <taxon>Bacteroidota</taxon>
        <taxon>Bacteroidia</taxon>
        <taxon>Bacteroidales</taxon>
        <taxon>Prevotellaceae</taxon>
        <taxon>Xylanibacter</taxon>
    </lineage>
</organism>
<sequence>MKQLTSLLKRAVPSLLLLFCSAFAQAQVGSVSIKGSVVDNAGEPLIGASVVLKGNTGQGTVTDFDGNFQLKVPSESSVIVISYVGMNTQELKVGKQRTFKVTLTDNTKLTEVVVVGYGQQKKASVVGAITQTTGEVLERAGGVSNIGAALTGNLPGVVTMQSTGMPGDEDPKIVIRGISSWNSSDPLVLVDGIERSLGSIDIASVQSISVLKDASATAVYGVKGANGVILVTTKRGNDGKAKIEIGMQATAKVVSQLPGKLHSADALAVRNQAIEHELGLTPSSWGKITPEGILNKYRNPIDQAERERYPDVDWQDELFKKMAFSYNPNVNISGGTKAVKYFASVDFLHEGDLYREFDNNRGYNAGYGFNRINVRSNLDFQITKTTVLKSNLFGSHGQKKGLYGIDTGSWYESQLWQAAYSTPTDAFMPRYSDGTWGYYPDDTQGAHNSMQDIATGHGSATNTTTRVNTDFILEQDLSFITPGLRASATVSWDNVFVEVNRGINDMNHSTQTKWIDPETGLEKYSQPQDSKTNFDYHEGILWSTDGGSIQNWNTQRNLFYQGQLFWGRQFGQHDVTAMGVFNRTERTWGGNFTNYREDWAFRTTYNYGGRYFFEYNGAYNGSEKFSSANRFAFFNSGAVGYLISEEKFFQPLKKYIGMLKFRYSYGEVGDDYINSRWLYATQWAYGGNIQQGLQTETSPYTWYKESSVGNPDVHWEKAIKQNLGIDYSLLDGLFAGSIEIFHEKRSDILIAGANRSIPSYYGATPATANLGRVRTKGYELELRVNKVLHNGMRFWGNFNMTHAENKILEYDDAPGLPDYQKQTGFAIGQDHANLTSGYANTWDQVIGMTDFNTNDDQKLPGSYIIHDYNGDGVIDSNDSAPYSLTGTPQNTYSASIGWEWKGFSVYMQFYGVRNVVRYVAFNSLPGGKLDTVYDEGSYWTVDNMDADAPMPRWGSKPDYYEGTRFHYDGSFIRLKNAEIAYTFTQPWVKKMGAQSLKVFLNGNNLWVWSRMPDDRESNFAGTGLASQGAYPTVKRFNLGLKINL</sequence>
<accession>A0A1H3XI60</accession>
<evidence type="ECO:0000259" key="3">
    <source>
        <dbReference type="Pfam" id="PF07715"/>
    </source>
</evidence>
<protein>
    <submittedName>
        <fullName evidence="4">TonB-linked outer membrane protein, SusC/RagA family</fullName>
    </submittedName>
</protein>
<name>A0A1H3XI60_XYLRU</name>
<keyword evidence="1" id="KW-0472">Membrane</keyword>
<dbReference type="GO" id="GO:0009279">
    <property type="term" value="C:cell outer membrane"/>
    <property type="evidence" value="ECO:0007669"/>
    <property type="project" value="UniProtKB-SubCell"/>
</dbReference>
<evidence type="ECO:0000256" key="2">
    <source>
        <dbReference type="SAM" id="SignalP"/>
    </source>
</evidence>
<evidence type="ECO:0000313" key="4">
    <source>
        <dbReference type="EMBL" id="SDZ98324.1"/>
    </source>
</evidence>
<evidence type="ECO:0000313" key="5">
    <source>
        <dbReference type="Proteomes" id="UP000182257"/>
    </source>
</evidence>
<keyword evidence="1" id="KW-0813">Transport</keyword>
<evidence type="ECO:0000256" key="1">
    <source>
        <dbReference type="PROSITE-ProRule" id="PRU01360"/>
    </source>
</evidence>
<dbReference type="RefSeq" id="WP_074759844.1">
    <property type="nucleotide sequence ID" value="NZ_FNRF01000001.1"/>
</dbReference>
<dbReference type="InterPro" id="IPR023997">
    <property type="entry name" value="TonB-dep_OMP_SusC/RagA_CS"/>
</dbReference>
<dbReference type="Pfam" id="PF07715">
    <property type="entry name" value="Plug"/>
    <property type="match status" value="1"/>
</dbReference>